<proteinExistence type="predicted"/>
<dbReference type="RefSeq" id="WP_069969330.1">
    <property type="nucleotide sequence ID" value="NZ_CM124774.1"/>
</dbReference>
<dbReference type="STRING" id="1781255.BH720_21370"/>
<dbReference type="SUPFAM" id="SSF52540">
    <property type="entry name" value="P-loop containing nucleoside triphosphate hydrolases"/>
    <property type="match status" value="1"/>
</dbReference>
<evidence type="ECO:0000256" key="3">
    <source>
        <dbReference type="ARBA" id="ARBA00022989"/>
    </source>
</evidence>
<dbReference type="OrthoDB" id="467934at2"/>
<keyword evidence="4" id="KW-0472">Membrane</keyword>
<dbReference type="Gene3D" id="3.40.50.300">
    <property type="entry name" value="P-loop containing nucleotide triphosphate hydrolases"/>
    <property type="match status" value="2"/>
</dbReference>
<keyword evidence="2" id="KW-0812">Transmembrane</keyword>
<dbReference type="AlphaFoldDB" id="A0A1E5QEY7"/>
<evidence type="ECO:0000256" key="1">
    <source>
        <dbReference type="ARBA" id="ARBA00004141"/>
    </source>
</evidence>
<sequence length="478" mass="52293">MTALMRRPMLVGGVSLSLGLWLLGSFQHSLAQMGEFSLLSAIALSSLFWWLNAKRTPQLDLSPVLTPVDRETAEKAIAQAETAIGYLEAENQDIAPWKAKLAQLKPELDRNVLNLVVMGGKGTGKSSLVQALGNQWNVQEAPALFVPETDSDTLAYDLASTADLVLFVTNGDLTESELQSLSQLSRQHHRLLLVFNKQDQYLPEEQPLVLQQLQQRVSHLLASEEVMAIAASPSEIRVRKHQPDGSVQEWLEKPESAIAPLSAKISQILTTEASQLVWATTKRKADRLKGEIKDALNQVRRDRALPIIEQYQWIAAATAFANPVPALDLLATGAITGQLVMDLGAIYQQKLDLQQAQTAAKTTGELMLKLGLVELSTNTISHFLKTHAVTYVAGGAAQGISAAYLTRVAGLSLIEYFQSQDIHSETGFNLEKLSNTLKTVFQQNQRATFIQSFVKQGLAKLFPNTPQPQLSESPATAA</sequence>
<keyword evidence="3" id="KW-1133">Transmembrane helix</keyword>
<evidence type="ECO:0000313" key="5">
    <source>
        <dbReference type="EMBL" id="OEJ73188.1"/>
    </source>
</evidence>
<comment type="caution">
    <text evidence="5">The sequence shown here is derived from an EMBL/GenBank/DDBJ whole genome shotgun (WGS) entry which is preliminary data.</text>
</comment>
<dbReference type="GO" id="GO:0016020">
    <property type="term" value="C:membrane"/>
    <property type="evidence" value="ECO:0007669"/>
    <property type="project" value="UniProtKB-SubCell"/>
</dbReference>
<reference evidence="5" key="1">
    <citation type="submission" date="2016-09" db="EMBL/GenBank/DDBJ databases">
        <title>Draft genome of thermotolerant cyanobacterium Desertifilum sp. strain IPPAS B-1220.</title>
        <authorList>
            <person name="Sinetova M.A."/>
            <person name="Bolakhan K."/>
            <person name="Zayadan B.K."/>
            <person name="Mironov K.S."/>
            <person name="Ustinova V."/>
            <person name="Kupriyanova E.V."/>
            <person name="Sidorov R.A."/>
            <person name="Skrypnik A.N."/>
            <person name="Gogoleva N.E."/>
            <person name="Gogolev Y.V."/>
            <person name="Los D.A."/>
        </authorList>
    </citation>
    <scope>NUCLEOTIDE SEQUENCE [LARGE SCALE GENOMIC DNA]</scope>
    <source>
        <strain evidence="5">IPPAS B-1220</strain>
    </source>
</reference>
<dbReference type="InterPro" id="IPR027417">
    <property type="entry name" value="P-loop_NTPase"/>
</dbReference>
<comment type="subcellular location">
    <subcellularLocation>
        <location evidence="1">Membrane</location>
        <topology evidence="1">Multi-pass membrane protein</topology>
    </subcellularLocation>
</comment>
<evidence type="ECO:0000256" key="4">
    <source>
        <dbReference type="ARBA" id="ARBA00023136"/>
    </source>
</evidence>
<dbReference type="EMBL" id="MJGC01000099">
    <property type="protein sequence ID" value="OEJ73188.1"/>
    <property type="molecule type" value="Genomic_DNA"/>
</dbReference>
<evidence type="ECO:0000256" key="2">
    <source>
        <dbReference type="ARBA" id="ARBA00022692"/>
    </source>
</evidence>
<protein>
    <recommendedName>
        <fullName evidence="6">DUF697 domain-containing protein</fullName>
    </recommendedName>
</protein>
<organism evidence="5">
    <name type="scientific">Desertifilum tharense IPPAS B-1220</name>
    <dbReference type="NCBI Taxonomy" id="1781255"/>
    <lineage>
        <taxon>Bacteria</taxon>
        <taxon>Bacillati</taxon>
        <taxon>Cyanobacteriota</taxon>
        <taxon>Cyanophyceae</taxon>
        <taxon>Desertifilales</taxon>
        <taxon>Desertifilaceae</taxon>
        <taxon>Desertifilum</taxon>
    </lineage>
</organism>
<accession>A0A1E5QEY7</accession>
<evidence type="ECO:0008006" key="6">
    <source>
        <dbReference type="Google" id="ProtNLM"/>
    </source>
</evidence>
<dbReference type="Pfam" id="PF05128">
    <property type="entry name" value="DUF697"/>
    <property type="match status" value="1"/>
</dbReference>
<dbReference type="InterPro" id="IPR021147">
    <property type="entry name" value="DUF697"/>
</dbReference>
<name>A0A1E5QEY7_9CYAN</name>
<gene>
    <name evidence="5" type="ORF">BH720_21370</name>
</gene>